<keyword evidence="3 8" id="KW-0479">Metal-binding</keyword>
<evidence type="ECO:0000256" key="3">
    <source>
        <dbReference type="ARBA" id="ARBA00022723"/>
    </source>
</evidence>
<dbReference type="HAMAP" id="MF_00101">
    <property type="entry name" value="AcpS"/>
    <property type="match status" value="1"/>
</dbReference>
<protein>
    <recommendedName>
        <fullName evidence="8">Holo-[acyl-carrier-protein] synthase</fullName>
        <shortName evidence="8">Holo-ACP synthase</shortName>
        <ecNumber evidence="8">2.7.8.7</ecNumber>
    </recommendedName>
    <alternativeName>
        <fullName evidence="8">4'-phosphopantetheinyl transferase AcpS</fullName>
    </alternativeName>
</protein>
<feature type="binding site" evidence="8">
    <location>
        <position position="64"/>
    </location>
    <ligand>
        <name>Mg(2+)</name>
        <dbReference type="ChEBI" id="CHEBI:18420"/>
    </ligand>
</feature>
<feature type="domain" description="4'-phosphopantetheinyl transferase" evidence="9">
    <location>
        <begin position="11"/>
        <end position="98"/>
    </location>
</feature>
<accession>A0A830YL51</accession>
<comment type="similarity">
    <text evidence="8">Belongs to the P-Pant transferase superfamily. AcpS family.</text>
</comment>
<evidence type="ECO:0000256" key="7">
    <source>
        <dbReference type="ARBA" id="ARBA00023160"/>
    </source>
</evidence>
<keyword evidence="2 8" id="KW-0808">Transferase</keyword>
<evidence type="ECO:0000256" key="4">
    <source>
        <dbReference type="ARBA" id="ARBA00022832"/>
    </source>
</evidence>
<name>A0A830YL51_LACGA</name>
<keyword evidence="5 8" id="KW-0460">Magnesium</keyword>
<proteinExistence type="inferred from homology"/>
<comment type="subcellular location">
    <subcellularLocation>
        <location evidence="8">Cytoplasm</location>
    </subcellularLocation>
</comment>
<dbReference type="InterPro" id="IPR002582">
    <property type="entry name" value="ACPS"/>
</dbReference>
<dbReference type="Gene3D" id="3.90.470.20">
    <property type="entry name" value="4'-phosphopantetheinyl transferase domain"/>
    <property type="match status" value="1"/>
</dbReference>
<dbReference type="EMBL" id="CP000413">
    <property type="protein sequence ID" value="ABJ59674.1"/>
    <property type="molecule type" value="Genomic_DNA"/>
</dbReference>
<dbReference type="EC" id="2.7.8.7" evidence="8"/>
<evidence type="ECO:0000313" key="11">
    <source>
        <dbReference type="Proteomes" id="UP000000664"/>
    </source>
</evidence>
<sequence>MCEVKIMIRGFGIDSVEVERMKKIVEKGDKFAKRVLTPKEFAQYQQLKGKRRVEYLGGRFSLKESFSKALGTGLGKYVGFQDIETLWDDLGYPVTTSTKFSGNIFASITHDDHEIITGVVLEELN</sequence>
<dbReference type="SUPFAM" id="SSF56214">
    <property type="entry name" value="4'-phosphopantetheinyl transferase"/>
    <property type="match status" value="1"/>
</dbReference>
<reference evidence="10 11" key="1">
    <citation type="journal article" date="2006" name="Proc. Natl. Acad. Sci. U.S.A.">
        <title>Comparative genomics of the lactic acid bacteria.</title>
        <authorList>
            <person name="Makarova K."/>
            <person name="Slesarev A."/>
            <person name="Wolf Y."/>
            <person name="Sorokin A."/>
            <person name="Mirkin B."/>
            <person name="Koonin E."/>
            <person name="Pavlov A."/>
            <person name="Pavlova N."/>
            <person name="Karamychev V."/>
            <person name="Polouchine N."/>
            <person name="Shakhova V."/>
            <person name="Grigoriev I."/>
            <person name="Lou Y."/>
            <person name="Rohksar D."/>
            <person name="Lucas S."/>
            <person name="Huang K."/>
            <person name="Goodstein D.M."/>
            <person name="Hawkins T."/>
            <person name="Plengvidhya V."/>
            <person name="Welker D."/>
            <person name="Hughes J."/>
            <person name="Goh Y."/>
            <person name="Benson A."/>
            <person name="Baldwin K."/>
            <person name="Lee J.H."/>
            <person name="Diaz-Muniz I."/>
            <person name="Dosti B."/>
            <person name="Smeianov V."/>
            <person name="Wechter W."/>
            <person name="Barabote R."/>
            <person name="Lorca G."/>
            <person name="Altermann E."/>
            <person name="Barrangou R."/>
            <person name="Ganesan B."/>
            <person name="Xie Y."/>
            <person name="Rawsthorne H."/>
            <person name="Tamir D."/>
            <person name="Parker C."/>
            <person name="Breidt F."/>
            <person name="Broadbent J."/>
            <person name="Hutkins R."/>
            <person name="O'Sullivan D."/>
            <person name="Steele J."/>
            <person name="Unlu G."/>
            <person name="Saier M."/>
            <person name="Klaenhammer T."/>
            <person name="Richardson P."/>
            <person name="Kozyavkin S."/>
            <person name="Weimer B."/>
            <person name="Mills D."/>
        </authorList>
    </citation>
    <scope>NUCLEOTIDE SEQUENCE [LARGE SCALE GENOMIC DNA]</scope>
    <source>
        <strain evidence="11">ATCC 33323 / DSM 20243 / BCRC 14619 / CIP 102991 / JCM 1131 / KCTC 3163 / NCIMB 11718 / NCTC 13722 / AM63</strain>
    </source>
</reference>
<dbReference type="Proteomes" id="UP000000664">
    <property type="component" value="Chromosome"/>
</dbReference>
<evidence type="ECO:0000256" key="1">
    <source>
        <dbReference type="ARBA" id="ARBA00022516"/>
    </source>
</evidence>
<evidence type="ECO:0000256" key="5">
    <source>
        <dbReference type="ARBA" id="ARBA00022842"/>
    </source>
</evidence>
<dbReference type="GO" id="GO:0000287">
    <property type="term" value="F:magnesium ion binding"/>
    <property type="evidence" value="ECO:0007669"/>
    <property type="project" value="UniProtKB-UniRule"/>
</dbReference>
<evidence type="ECO:0000256" key="2">
    <source>
        <dbReference type="ARBA" id="ARBA00022679"/>
    </source>
</evidence>
<dbReference type="GO" id="GO:0005737">
    <property type="term" value="C:cytoplasm"/>
    <property type="evidence" value="ECO:0007669"/>
    <property type="project" value="UniProtKB-SubCell"/>
</dbReference>
<keyword evidence="6 8" id="KW-0443">Lipid metabolism</keyword>
<dbReference type="GO" id="GO:0006633">
    <property type="term" value="P:fatty acid biosynthetic process"/>
    <property type="evidence" value="ECO:0007669"/>
    <property type="project" value="UniProtKB-UniRule"/>
</dbReference>
<dbReference type="InterPro" id="IPR004568">
    <property type="entry name" value="Ppantetheine-prot_Trfase_dom"/>
</dbReference>
<organism evidence="10 11">
    <name type="scientific">Lactobacillus gasseri (strain ATCC 33323 / DSM 20243 / BCRC 14619 / CIP 102991 / JCM 1131 / KCTC 3163 / NCIMB 11718 / NCTC 13722 / AM63)</name>
    <dbReference type="NCBI Taxonomy" id="324831"/>
    <lineage>
        <taxon>Bacteria</taxon>
        <taxon>Bacillati</taxon>
        <taxon>Bacillota</taxon>
        <taxon>Bacilli</taxon>
        <taxon>Lactobacillales</taxon>
        <taxon>Lactobacillaceae</taxon>
        <taxon>Lactobacillus</taxon>
    </lineage>
</organism>
<dbReference type="AlphaFoldDB" id="A0A830YL51"/>
<evidence type="ECO:0000256" key="8">
    <source>
        <dbReference type="HAMAP-Rule" id="MF_00101"/>
    </source>
</evidence>
<keyword evidence="8" id="KW-0963">Cytoplasm</keyword>
<dbReference type="KEGG" id="lga:LGAS_0266"/>
<comment type="function">
    <text evidence="8">Transfers the 4'-phosphopantetheine moiety from coenzyme A to a Ser of acyl-carrier-protein.</text>
</comment>
<dbReference type="NCBIfam" id="TIGR00516">
    <property type="entry name" value="acpS"/>
    <property type="match status" value="1"/>
</dbReference>
<keyword evidence="1 8" id="KW-0444">Lipid biosynthesis</keyword>
<comment type="catalytic activity">
    <reaction evidence="8">
        <text>apo-[ACP] + CoA = holo-[ACP] + adenosine 3',5'-bisphosphate + H(+)</text>
        <dbReference type="Rhea" id="RHEA:12068"/>
        <dbReference type="Rhea" id="RHEA-COMP:9685"/>
        <dbReference type="Rhea" id="RHEA-COMP:9690"/>
        <dbReference type="ChEBI" id="CHEBI:15378"/>
        <dbReference type="ChEBI" id="CHEBI:29999"/>
        <dbReference type="ChEBI" id="CHEBI:57287"/>
        <dbReference type="ChEBI" id="CHEBI:58343"/>
        <dbReference type="ChEBI" id="CHEBI:64479"/>
        <dbReference type="EC" id="2.7.8.7"/>
    </reaction>
</comment>
<evidence type="ECO:0000313" key="10">
    <source>
        <dbReference type="EMBL" id="ABJ59674.1"/>
    </source>
</evidence>
<gene>
    <name evidence="8" type="primary">acpS</name>
    <name evidence="10" type="ordered locus">LGAS_0266</name>
</gene>
<feature type="binding site" evidence="8">
    <location>
        <position position="14"/>
    </location>
    <ligand>
        <name>Mg(2+)</name>
        <dbReference type="ChEBI" id="CHEBI:18420"/>
    </ligand>
</feature>
<keyword evidence="4 8" id="KW-0276">Fatty acid metabolism</keyword>
<dbReference type="InterPro" id="IPR037143">
    <property type="entry name" value="4-PPantetheinyl_Trfase_dom_sf"/>
</dbReference>
<dbReference type="Pfam" id="PF01648">
    <property type="entry name" value="ACPS"/>
    <property type="match status" value="1"/>
</dbReference>
<keyword evidence="7 8" id="KW-0275">Fatty acid biosynthesis</keyword>
<evidence type="ECO:0000259" key="9">
    <source>
        <dbReference type="Pfam" id="PF01648"/>
    </source>
</evidence>
<evidence type="ECO:0000256" key="6">
    <source>
        <dbReference type="ARBA" id="ARBA00023098"/>
    </source>
</evidence>
<comment type="cofactor">
    <cofactor evidence="8">
        <name>Mg(2+)</name>
        <dbReference type="ChEBI" id="CHEBI:18420"/>
    </cofactor>
</comment>
<dbReference type="GO" id="GO:0008897">
    <property type="term" value="F:holo-[acyl-carrier-protein] synthase activity"/>
    <property type="evidence" value="ECO:0007669"/>
    <property type="project" value="UniProtKB-UniRule"/>
</dbReference>
<dbReference type="NCBIfam" id="TIGR00556">
    <property type="entry name" value="pantethn_trn"/>
    <property type="match status" value="1"/>
</dbReference>
<dbReference type="InterPro" id="IPR008278">
    <property type="entry name" value="4-PPantetheinyl_Trfase_dom"/>
</dbReference>